<protein>
    <submittedName>
        <fullName evidence="2">Uncharacterized protein</fullName>
    </submittedName>
</protein>
<proteinExistence type="predicted"/>
<keyword evidence="1" id="KW-0732">Signal</keyword>
<accession>A0A1C0TK48</accession>
<evidence type="ECO:0000313" key="2">
    <source>
        <dbReference type="EMBL" id="OCQ18912.1"/>
    </source>
</evidence>
<dbReference type="OrthoDB" id="6312698at2"/>
<gene>
    <name evidence="2" type="ORF">A7985_22235</name>
</gene>
<name>A0A1C0TK48_9GAMM</name>
<sequence>MASKISTIAFLCLGATLSFNAAANKHHCEGTVSNVQLSPKGNVAASFSGVGSRPLRMTNSVVCNLQGGPDGHTSEYCQAMYSALLAAMTAEKTVTMWFENNESSCPSGDWGSLVSKGLYYFSINKS</sequence>
<evidence type="ECO:0000256" key="1">
    <source>
        <dbReference type="SAM" id="SignalP"/>
    </source>
</evidence>
<reference evidence="3" key="1">
    <citation type="submission" date="2016-07" db="EMBL/GenBank/DDBJ databases">
        <authorList>
            <person name="Florea S."/>
            <person name="Webb J.S."/>
            <person name="Jaromczyk J."/>
            <person name="Schardl C.L."/>
        </authorList>
    </citation>
    <scope>NUCLEOTIDE SEQUENCE [LARGE SCALE GENOMIC DNA]</scope>
    <source>
        <strain evidence="3">IPB1</strain>
    </source>
</reference>
<dbReference type="Proteomes" id="UP000093366">
    <property type="component" value="Unassembled WGS sequence"/>
</dbReference>
<comment type="caution">
    <text evidence="2">The sequence shown here is derived from an EMBL/GenBank/DDBJ whole genome shotgun (WGS) entry which is preliminary data.</text>
</comment>
<dbReference type="EMBL" id="MAUJ01000011">
    <property type="protein sequence ID" value="OCQ18912.1"/>
    <property type="molecule type" value="Genomic_DNA"/>
</dbReference>
<feature type="signal peptide" evidence="1">
    <location>
        <begin position="1"/>
        <end position="21"/>
    </location>
</feature>
<evidence type="ECO:0000313" key="3">
    <source>
        <dbReference type="Proteomes" id="UP000093366"/>
    </source>
</evidence>
<feature type="chain" id="PRO_5008645993" evidence="1">
    <location>
        <begin position="22"/>
        <end position="126"/>
    </location>
</feature>
<dbReference type="RefSeq" id="WP_065792630.1">
    <property type="nucleotide sequence ID" value="NZ_MAUJ01000011.1"/>
</dbReference>
<organism evidence="2 3">
    <name type="scientific">Pseudoalteromonas luteoviolacea</name>
    <dbReference type="NCBI Taxonomy" id="43657"/>
    <lineage>
        <taxon>Bacteria</taxon>
        <taxon>Pseudomonadati</taxon>
        <taxon>Pseudomonadota</taxon>
        <taxon>Gammaproteobacteria</taxon>
        <taxon>Alteromonadales</taxon>
        <taxon>Pseudoalteromonadaceae</taxon>
        <taxon>Pseudoalteromonas</taxon>
    </lineage>
</organism>
<dbReference type="AlphaFoldDB" id="A0A1C0TK48"/>